<dbReference type="PANTHER" id="PTHR31803:SF3">
    <property type="entry name" value="ALTERNATIVE OXIDASE"/>
    <property type="match status" value="1"/>
</dbReference>
<dbReference type="CDD" id="cd01053">
    <property type="entry name" value="AOX"/>
    <property type="match status" value="1"/>
</dbReference>
<keyword evidence="13" id="KW-0496">Mitochondrion</keyword>
<dbReference type="FunFam" id="1.20.1260.140:FF:000002">
    <property type="entry name" value="Alternative oxidase"/>
    <property type="match status" value="1"/>
</dbReference>
<feature type="transmembrane region" description="Helical" evidence="17">
    <location>
        <begin position="272"/>
        <end position="295"/>
    </location>
</feature>
<evidence type="ECO:0000313" key="19">
    <source>
        <dbReference type="Proteomes" id="UP000033140"/>
    </source>
</evidence>
<comment type="function">
    <text evidence="15">Catalyzes cyanide-resistant oxygen consumption. May increase respiration when the cytochrome respiratory pathway is restricted, or in response to low temperatures.</text>
</comment>
<keyword evidence="14 16" id="KW-0472">Membrane</keyword>
<evidence type="ECO:0000256" key="7">
    <source>
        <dbReference type="ARBA" id="ARBA00022792"/>
    </source>
</evidence>
<dbReference type="Gene3D" id="1.20.1260.140">
    <property type="entry name" value="Alternative oxidase"/>
    <property type="match status" value="1"/>
</dbReference>
<evidence type="ECO:0000256" key="8">
    <source>
        <dbReference type="ARBA" id="ARBA00022946"/>
    </source>
</evidence>
<evidence type="ECO:0000256" key="6">
    <source>
        <dbReference type="ARBA" id="ARBA00022723"/>
    </source>
</evidence>
<keyword evidence="4 16" id="KW-0679">Respiratory chain</keyword>
<keyword evidence="10 17" id="KW-1133">Transmembrane helix</keyword>
<dbReference type="GO" id="GO:0046872">
    <property type="term" value="F:metal ion binding"/>
    <property type="evidence" value="ECO:0007669"/>
    <property type="project" value="UniProtKB-UniRule"/>
</dbReference>
<keyword evidence="6 16" id="KW-0479">Metal-binding</keyword>
<gene>
    <name evidence="18" type="ORF">G7K_6380-t1</name>
</gene>
<dbReference type="STRING" id="698492.A0A0E9NS80"/>
<keyword evidence="7" id="KW-0999">Mitochondrion inner membrane</keyword>
<dbReference type="AlphaFoldDB" id="A0A0E9NS80"/>
<comment type="caution">
    <text evidence="18">The sequence shown here is derived from an EMBL/GenBank/DDBJ whole genome shotgun (WGS) entry which is preliminary data.</text>
</comment>
<evidence type="ECO:0000256" key="11">
    <source>
        <dbReference type="ARBA" id="ARBA00023002"/>
    </source>
</evidence>
<keyword evidence="19" id="KW-1185">Reference proteome</keyword>
<evidence type="ECO:0000256" key="2">
    <source>
        <dbReference type="ARBA" id="ARBA00008388"/>
    </source>
</evidence>
<comment type="subcellular location">
    <subcellularLocation>
        <location evidence="1">Mitochondrion inner membrane</location>
    </subcellularLocation>
</comment>
<evidence type="ECO:0000256" key="13">
    <source>
        <dbReference type="ARBA" id="ARBA00023128"/>
    </source>
</evidence>
<evidence type="ECO:0000256" key="5">
    <source>
        <dbReference type="ARBA" id="ARBA00022692"/>
    </source>
</evidence>
<evidence type="ECO:0000313" key="18">
    <source>
        <dbReference type="EMBL" id="GAO52300.1"/>
    </source>
</evidence>
<evidence type="ECO:0000256" key="4">
    <source>
        <dbReference type="ARBA" id="ARBA00022660"/>
    </source>
</evidence>
<evidence type="ECO:0000256" key="12">
    <source>
        <dbReference type="ARBA" id="ARBA00023004"/>
    </source>
</evidence>
<dbReference type="GO" id="GO:0009916">
    <property type="term" value="F:alternative oxidase activity"/>
    <property type="evidence" value="ECO:0007669"/>
    <property type="project" value="UniProtKB-UniRule"/>
</dbReference>
<keyword evidence="9 16" id="KW-0249">Electron transport</keyword>
<dbReference type="InterPro" id="IPR038659">
    <property type="entry name" value="AOX_sf"/>
</dbReference>
<accession>A0A0E9NS80</accession>
<dbReference type="InterPro" id="IPR002680">
    <property type="entry name" value="AOX"/>
</dbReference>
<evidence type="ECO:0000256" key="15">
    <source>
        <dbReference type="ARBA" id="ARBA00025285"/>
    </source>
</evidence>
<reference evidence="18 19" key="2">
    <citation type="journal article" date="2014" name="J. Gen. Appl. Microbiol.">
        <title>The early diverging ascomycetous budding yeast Saitoella complicata has three histone deacetylases belonging to the Clr6, Hos2, and Rpd3 lineages.</title>
        <authorList>
            <person name="Nishida H."/>
            <person name="Matsumoto T."/>
            <person name="Kondo S."/>
            <person name="Hamamoto M."/>
            <person name="Yoshikawa H."/>
        </authorList>
    </citation>
    <scope>NUCLEOTIDE SEQUENCE [LARGE SCALE GENOMIC DNA]</scope>
    <source>
        <strain evidence="18 19">NRRL Y-17804</strain>
    </source>
</reference>
<protein>
    <recommendedName>
        <fullName evidence="16">Alternative oxidase</fullName>
        <ecNumber evidence="16">1.-.-.-</ecNumber>
    </recommendedName>
</protein>
<reference evidence="18 19" key="1">
    <citation type="journal article" date="2011" name="J. Gen. Appl. Microbiol.">
        <title>Draft genome sequencing of the enigmatic yeast Saitoella complicata.</title>
        <authorList>
            <person name="Nishida H."/>
            <person name="Hamamoto M."/>
            <person name="Sugiyama J."/>
        </authorList>
    </citation>
    <scope>NUCLEOTIDE SEQUENCE [LARGE SCALE GENOMIC DNA]</scope>
    <source>
        <strain evidence="18 19">NRRL Y-17804</strain>
    </source>
</reference>
<keyword evidence="8" id="KW-0809">Transit peptide</keyword>
<organism evidence="18 19">
    <name type="scientific">Saitoella complicata (strain BCRC 22490 / CBS 7301 / JCM 7358 / NBRC 10748 / NRRL Y-17804)</name>
    <dbReference type="NCBI Taxonomy" id="698492"/>
    <lineage>
        <taxon>Eukaryota</taxon>
        <taxon>Fungi</taxon>
        <taxon>Dikarya</taxon>
        <taxon>Ascomycota</taxon>
        <taxon>Taphrinomycotina</taxon>
        <taxon>Taphrinomycotina incertae sedis</taxon>
        <taxon>Saitoella</taxon>
    </lineage>
</organism>
<dbReference type="EC" id="1.-.-.-" evidence="16"/>
<evidence type="ECO:0000256" key="17">
    <source>
        <dbReference type="SAM" id="Phobius"/>
    </source>
</evidence>
<keyword evidence="5 16" id="KW-0812">Transmembrane</keyword>
<keyword evidence="12 16" id="KW-0408">Iron</keyword>
<evidence type="ECO:0000256" key="14">
    <source>
        <dbReference type="ARBA" id="ARBA00023136"/>
    </source>
</evidence>
<dbReference type="Pfam" id="PF01786">
    <property type="entry name" value="AOX"/>
    <property type="match status" value="1"/>
</dbReference>
<keyword evidence="3" id="KW-0813">Transport</keyword>
<evidence type="ECO:0000256" key="3">
    <source>
        <dbReference type="ARBA" id="ARBA00022448"/>
    </source>
</evidence>
<reference evidence="18 19" key="3">
    <citation type="journal article" date="2015" name="Genome Announc.">
        <title>Draft Genome Sequence of the Archiascomycetous Yeast Saitoella complicata.</title>
        <authorList>
            <person name="Yamauchi K."/>
            <person name="Kondo S."/>
            <person name="Hamamoto M."/>
            <person name="Takahashi Y."/>
            <person name="Ogura Y."/>
            <person name="Hayashi T."/>
            <person name="Nishida H."/>
        </authorList>
    </citation>
    <scope>NUCLEOTIDE SEQUENCE [LARGE SCALE GENOMIC DNA]</scope>
    <source>
        <strain evidence="18 19">NRRL Y-17804</strain>
    </source>
</reference>
<dbReference type="GO" id="GO:0010230">
    <property type="term" value="P:alternative respiration"/>
    <property type="evidence" value="ECO:0007669"/>
    <property type="project" value="TreeGrafter"/>
</dbReference>
<dbReference type="GO" id="GO:0005743">
    <property type="term" value="C:mitochondrial inner membrane"/>
    <property type="evidence" value="ECO:0007669"/>
    <property type="project" value="UniProtKB-SubCell"/>
</dbReference>
<comment type="similarity">
    <text evidence="2 16">Belongs to the alternative oxidase family.</text>
</comment>
<dbReference type="EMBL" id="BACD03000065">
    <property type="protein sequence ID" value="GAO52300.1"/>
    <property type="molecule type" value="Genomic_DNA"/>
</dbReference>
<evidence type="ECO:0000256" key="16">
    <source>
        <dbReference type="RuleBase" id="RU003779"/>
    </source>
</evidence>
<evidence type="ECO:0000256" key="1">
    <source>
        <dbReference type="ARBA" id="ARBA00004273"/>
    </source>
</evidence>
<keyword evidence="11 16" id="KW-0560">Oxidoreductase</keyword>
<comment type="cofactor">
    <cofactor evidence="16">
        <name>Fe cation</name>
        <dbReference type="ChEBI" id="CHEBI:24875"/>
    </cofactor>
    <text evidence="16">Binds 2 iron ions per subunit.</text>
</comment>
<evidence type="ECO:0000256" key="9">
    <source>
        <dbReference type="ARBA" id="ARBA00022982"/>
    </source>
</evidence>
<name>A0A0E9NS80_SAICN</name>
<proteinExistence type="inferred from homology"/>
<dbReference type="Proteomes" id="UP000033140">
    <property type="component" value="Unassembled WGS sequence"/>
</dbReference>
<dbReference type="GO" id="GO:0098803">
    <property type="term" value="C:respiratory chain complex"/>
    <property type="evidence" value="ECO:0007669"/>
    <property type="project" value="UniProtKB-UniRule"/>
</dbReference>
<dbReference type="PANTHER" id="PTHR31803">
    <property type="entry name" value="ALTERNATIVE OXIDASE"/>
    <property type="match status" value="1"/>
</dbReference>
<sequence length="431" mass="48509">MLRVGIRDHFLRLRGLTPESALVTSFPFAKSPPPPTAAGTARLRRLYVPRPWGSSQPTASPSNHTTLLYQQMLSSTTARTLRTRTIPLLSRQPSLYASTQRLGATLAYRYVASSSAKRSPHSELRTSAEGISEYIWHHPVYTDEQINGVKIMHRECKSWSDKVALTAVRVMRWCFDFATGYKHSADVASGKVDPSSAQATQQFAMTPEKWLIRIIFLESIAGVPGMVGGACRHLRSLRVLKPDNGRLETLLSEAENERMHLLTFLEMRHPGWFMRTMIILGQGVFYNLFFASYLVSPRTCHRFVGFLEEEAVITYSRCIADLDAGKLPAWKDYPAPEIAKKYWGLGDDATLRDVFLVVRADEANHRHVNHSYANLGPDDPNPFREGELKTGLGEDMVADMDMDREAGILKRGHARADLKDKGIGFEKNEMK</sequence>
<evidence type="ECO:0000256" key="10">
    <source>
        <dbReference type="ARBA" id="ARBA00022989"/>
    </source>
</evidence>